<gene>
    <name evidence="2" type="ORF">EWB00_004083</name>
</gene>
<reference evidence="2 3" key="1">
    <citation type="submission" date="2019-03" db="EMBL/GenBank/DDBJ databases">
        <title>An improved genome assembly of the fluke Schistosoma japonicum.</title>
        <authorList>
            <person name="Hu W."/>
            <person name="Luo F."/>
            <person name="Yin M."/>
            <person name="Mo X."/>
            <person name="Sun C."/>
            <person name="Wu Q."/>
            <person name="Zhu B."/>
            <person name="Xiang M."/>
            <person name="Wang J."/>
            <person name="Wang Y."/>
            <person name="Zhang T."/>
            <person name="Xu B."/>
            <person name="Zheng H."/>
            <person name="Feng Z."/>
        </authorList>
    </citation>
    <scope>NUCLEOTIDE SEQUENCE [LARGE SCALE GENOMIC DNA]</scope>
    <source>
        <strain evidence="2">HuSjv2</strain>
        <tissue evidence="2">Worms</tissue>
    </source>
</reference>
<dbReference type="EMBL" id="SKCS01000266">
    <property type="protein sequence ID" value="TNN12078.1"/>
    <property type="molecule type" value="Genomic_DNA"/>
</dbReference>
<evidence type="ECO:0000256" key="1">
    <source>
        <dbReference type="SAM" id="MobiDB-lite"/>
    </source>
</evidence>
<name>A0A4Z2D6L2_SCHJA</name>
<proteinExistence type="predicted"/>
<dbReference type="AlphaFoldDB" id="A0A4Z2D6L2"/>
<comment type="caution">
    <text evidence="2">The sequence shown here is derived from an EMBL/GenBank/DDBJ whole genome shotgun (WGS) entry which is preliminary data.</text>
</comment>
<dbReference type="OrthoDB" id="6253098at2759"/>
<sequence>MCLKRSDELLTGIGHTQMLINGNLTTLRKLCKVYLEANSHVKKQSSIDYIPLRSDLEGFWDLILLQYRRYELQFPILVNWISKDFRNELHLLIEKCLDNSTNYSNEYHGSIKMNNENRKISRKPTNTVTQSKSKKLSDVNNKSIRSIQQKTKIRQEIDNARKQHLLEKRKEKIP</sequence>
<evidence type="ECO:0000313" key="3">
    <source>
        <dbReference type="Proteomes" id="UP000311919"/>
    </source>
</evidence>
<organism evidence="2 3">
    <name type="scientific">Schistosoma japonicum</name>
    <name type="common">Blood fluke</name>
    <dbReference type="NCBI Taxonomy" id="6182"/>
    <lineage>
        <taxon>Eukaryota</taxon>
        <taxon>Metazoa</taxon>
        <taxon>Spiralia</taxon>
        <taxon>Lophotrochozoa</taxon>
        <taxon>Platyhelminthes</taxon>
        <taxon>Trematoda</taxon>
        <taxon>Digenea</taxon>
        <taxon>Strigeidida</taxon>
        <taxon>Schistosomatoidea</taxon>
        <taxon>Schistosomatidae</taxon>
        <taxon>Schistosoma</taxon>
    </lineage>
</organism>
<evidence type="ECO:0000313" key="2">
    <source>
        <dbReference type="EMBL" id="TNN12078.1"/>
    </source>
</evidence>
<dbReference type="Proteomes" id="UP000311919">
    <property type="component" value="Unassembled WGS sequence"/>
</dbReference>
<feature type="region of interest" description="Disordered" evidence="1">
    <location>
        <begin position="122"/>
        <end position="144"/>
    </location>
</feature>
<protein>
    <submittedName>
        <fullName evidence="2">Lmp3-like protein</fullName>
    </submittedName>
</protein>
<accession>A0A4Z2D6L2</accession>
<keyword evidence="3" id="KW-1185">Reference proteome</keyword>